<dbReference type="Proteomes" id="UP000469194">
    <property type="component" value="Unassembled WGS sequence"/>
</dbReference>
<evidence type="ECO:0000313" key="3">
    <source>
        <dbReference type="EMBL" id="NEG88684.1"/>
    </source>
</evidence>
<dbReference type="InterPro" id="IPR025445">
    <property type="entry name" value="DUF4191"/>
</dbReference>
<proteinExistence type="predicted"/>
<feature type="transmembrane region" description="Helical" evidence="2">
    <location>
        <begin position="37"/>
        <end position="60"/>
    </location>
</feature>
<dbReference type="EMBL" id="WHZW01000002">
    <property type="protein sequence ID" value="NEG88684.1"/>
    <property type="molecule type" value="Genomic_DNA"/>
</dbReference>
<gene>
    <name evidence="3" type="ORF">GFD25_01410</name>
</gene>
<evidence type="ECO:0000256" key="2">
    <source>
        <dbReference type="SAM" id="Phobius"/>
    </source>
</evidence>
<keyword evidence="2" id="KW-0812">Transmembrane</keyword>
<dbReference type="Pfam" id="PF13829">
    <property type="entry name" value="DUF4191"/>
    <property type="match status" value="1"/>
</dbReference>
<evidence type="ECO:0000313" key="4">
    <source>
        <dbReference type="Proteomes" id="UP000469194"/>
    </source>
</evidence>
<feature type="region of interest" description="Disordered" evidence="1">
    <location>
        <begin position="251"/>
        <end position="271"/>
    </location>
</feature>
<dbReference type="AlphaFoldDB" id="A0A6N9Z2Y2"/>
<comment type="caution">
    <text evidence="3">The sequence shown here is derived from an EMBL/GenBank/DDBJ whole genome shotgun (WGS) entry which is preliminary data.</text>
</comment>
<evidence type="ECO:0000256" key="1">
    <source>
        <dbReference type="SAM" id="MobiDB-lite"/>
    </source>
</evidence>
<dbReference type="RefSeq" id="WP_163229211.1">
    <property type="nucleotide sequence ID" value="NZ_WHZW01000002.1"/>
</dbReference>
<organism evidence="3 4">
    <name type="scientific">Bifidobacterium aerophilum</name>
    <dbReference type="NCBI Taxonomy" id="1798155"/>
    <lineage>
        <taxon>Bacteria</taxon>
        <taxon>Bacillati</taxon>
        <taxon>Actinomycetota</taxon>
        <taxon>Actinomycetes</taxon>
        <taxon>Bifidobacteriales</taxon>
        <taxon>Bifidobacteriaceae</taxon>
        <taxon>Bifidobacterium</taxon>
    </lineage>
</organism>
<keyword evidence="2" id="KW-0472">Membrane</keyword>
<feature type="transmembrane region" description="Helical" evidence="2">
    <location>
        <begin position="66"/>
        <end position="87"/>
    </location>
</feature>
<feature type="compositionally biased region" description="Basic residues" evidence="1">
    <location>
        <begin position="262"/>
        <end position="271"/>
    </location>
</feature>
<accession>A0A6N9Z2Y2</accession>
<name>A0A6N9Z2Y2_9BIFI</name>
<reference evidence="3 4" key="1">
    <citation type="submission" date="2019-10" db="EMBL/GenBank/DDBJ databases">
        <title>Bifidobacterium from non-human primates.</title>
        <authorList>
            <person name="Modesto M."/>
        </authorList>
    </citation>
    <scope>NUCLEOTIDE SEQUENCE [LARGE SCALE GENOMIC DNA]</scope>
    <source>
        <strain evidence="3 4">TRE17</strain>
    </source>
</reference>
<keyword evidence="2" id="KW-1133">Transmembrane helix</keyword>
<sequence>MAEKAEKPKKNGLFSRMATTIDQIKQIYKYTAAEDKALPWLIGGAVAGPIVLFIILGIVFHWTVLSWILLMITAIMLAMLLATMTLTNRADKVGYAKLEGRPGASVSVLRNINKAGFNFPEQPVWIDPKTKEMIWRGTGYNGIYLLGEGDYKRVEHAMNRQEASIKGVTAGSQIPVYRIYVGTGANQTRLKDLRKVVVKQKSYRAKPQPNGWWDTMWYKIKPTTRFILTKEELETLNKRLDTLQTKAGYGIPKGIDPTKPQRVSRRAMRGR</sequence>
<keyword evidence="4" id="KW-1185">Reference proteome</keyword>
<protein>
    <submittedName>
        <fullName evidence="3">DUF4191 family protein</fullName>
    </submittedName>
</protein>